<sequence length="287" mass="30803">MSLNTAHTNGGVLLHAGEGIILFSDNVGMEFHGQEQAEFIGKKQGRLYLTTHRMIFNSKDQKEKMQSFSFPFVTLSEVGLEQPVFGANYIGGKCRAQPNGNWIGECKFKLRFKSGGAVEFAQALLRVASMAQRNSPINDAPPPYTPPLSDWYPAQPSAYQPPPNGYYGWMPPTNVFPDVPPGNTVFVTDNPPPYPGIQSGYGYASGPPHQGAGGAGAGQPGGAPGWANPNYNGQPMSQAGAYPGGYGQPPYSGYSPNPPPYSAYPQSSYAQPGAYQQPGPYPYPPQY</sequence>
<comment type="caution">
    <text evidence="5">The sequence shown here is derived from an EMBL/GenBank/DDBJ whole genome shotgun (WGS) entry which is preliminary data.</text>
</comment>
<gene>
    <name evidence="5" type="ORF">RF55_8788</name>
</gene>
<dbReference type="EMBL" id="LBMM01005626">
    <property type="protein sequence ID" value="KMQ91362.1"/>
    <property type="molecule type" value="Genomic_DNA"/>
</dbReference>
<evidence type="ECO:0000313" key="5">
    <source>
        <dbReference type="EMBL" id="KMQ91362.1"/>
    </source>
</evidence>
<evidence type="ECO:0000256" key="1">
    <source>
        <dbReference type="ARBA" id="ARBA00017953"/>
    </source>
</evidence>
<protein>
    <recommendedName>
        <fullName evidence="1">Vacuolar protein-sorting-associated protein 36</fullName>
    </recommendedName>
    <alternativeName>
        <fullName evidence="2">ESCRT-II complex subunit VPS36</fullName>
    </alternativeName>
</protein>
<dbReference type="GO" id="GO:0031490">
    <property type="term" value="F:chromatin DNA binding"/>
    <property type="evidence" value="ECO:0007669"/>
    <property type="project" value="TreeGrafter"/>
</dbReference>
<evidence type="ECO:0000259" key="4">
    <source>
        <dbReference type="PROSITE" id="PS51495"/>
    </source>
</evidence>
<name>A0A0J7KM43_LASNI</name>
<dbReference type="GO" id="GO:0003713">
    <property type="term" value="F:transcription coactivator activity"/>
    <property type="evidence" value="ECO:0007669"/>
    <property type="project" value="InterPro"/>
</dbReference>
<feature type="region of interest" description="Disordered" evidence="3">
    <location>
        <begin position="197"/>
        <end position="287"/>
    </location>
</feature>
<dbReference type="OrthoDB" id="1259151at2759"/>
<feature type="compositionally biased region" description="Low complexity" evidence="3">
    <location>
        <begin position="263"/>
        <end position="278"/>
    </location>
</feature>
<dbReference type="CDD" id="cd13214">
    <property type="entry name" value="PH-GRAM_WBP2"/>
    <property type="match status" value="1"/>
</dbReference>
<dbReference type="AlphaFoldDB" id="A0A0J7KM43"/>
<dbReference type="Pfam" id="PF02893">
    <property type="entry name" value="GRAM"/>
    <property type="match status" value="1"/>
</dbReference>
<dbReference type="InterPro" id="IPR011993">
    <property type="entry name" value="PH-like_dom_sf"/>
</dbReference>
<organism evidence="5 6">
    <name type="scientific">Lasius niger</name>
    <name type="common">Black garden ant</name>
    <dbReference type="NCBI Taxonomy" id="67767"/>
    <lineage>
        <taxon>Eukaryota</taxon>
        <taxon>Metazoa</taxon>
        <taxon>Ecdysozoa</taxon>
        <taxon>Arthropoda</taxon>
        <taxon>Hexapoda</taxon>
        <taxon>Insecta</taxon>
        <taxon>Pterygota</taxon>
        <taxon>Neoptera</taxon>
        <taxon>Endopterygota</taxon>
        <taxon>Hymenoptera</taxon>
        <taxon>Apocrita</taxon>
        <taxon>Aculeata</taxon>
        <taxon>Formicoidea</taxon>
        <taxon>Formicidae</taxon>
        <taxon>Formicinae</taxon>
        <taxon>Lasius</taxon>
        <taxon>Lasius</taxon>
    </lineage>
</organism>
<evidence type="ECO:0000256" key="2">
    <source>
        <dbReference type="ARBA" id="ARBA00030114"/>
    </source>
</evidence>
<reference evidence="5 6" key="1">
    <citation type="submission" date="2015-04" db="EMBL/GenBank/DDBJ databases">
        <title>Lasius niger genome sequencing.</title>
        <authorList>
            <person name="Konorov E.A."/>
            <person name="Nikitin M.A."/>
            <person name="Kirill M.V."/>
            <person name="Chang P."/>
        </authorList>
    </citation>
    <scope>NUCLEOTIDE SEQUENCE [LARGE SCALE GENOMIC DNA]</scope>
    <source>
        <tissue evidence="5">Whole</tissue>
    </source>
</reference>
<proteinExistence type="predicted"/>
<dbReference type="Gene3D" id="2.30.29.30">
    <property type="entry name" value="Pleckstrin-homology domain (PH domain)/Phosphotyrosine-binding domain (PTB)"/>
    <property type="match status" value="1"/>
</dbReference>
<feature type="domain" description="GLUE N-terminal" evidence="4">
    <location>
        <begin position="3"/>
        <end position="140"/>
    </location>
</feature>
<dbReference type="InterPro" id="IPR021648">
    <property type="entry name" value="GLUE_dom"/>
</dbReference>
<dbReference type="GO" id="GO:0043130">
    <property type="term" value="F:ubiquitin binding"/>
    <property type="evidence" value="ECO:0007669"/>
    <property type="project" value="InterPro"/>
</dbReference>
<evidence type="ECO:0000256" key="3">
    <source>
        <dbReference type="SAM" id="MobiDB-lite"/>
    </source>
</evidence>
<dbReference type="PaxDb" id="67767-A0A0J7KM43"/>
<keyword evidence="6" id="KW-1185">Reference proteome</keyword>
<dbReference type="FunFam" id="2.30.29.30:FF:000338">
    <property type="entry name" value="Uncharacterized protein, isoform D"/>
    <property type="match status" value="1"/>
</dbReference>
<evidence type="ECO:0000313" key="6">
    <source>
        <dbReference type="Proteomes" id="UP000036403"/>
    </source>
</evidence>
<accession>A0A0J7KM43</accession>
<dbReference type="SUPFAM" id="SSF50729">
    <property type="entry name" value="PH domain-like"/>
    <property type="match status" value="1"/>
</dbReference>
<feature type="compositionally biased region" description="Gly residues" evidence="3">
    <location>
        <begin position="211"/>
        <end position="224"/>
    </location>
</feature>
<dbReference type="STRING" id="67767.A0A0J7KM43"/>
<dbReference type="PANTHER" id="PTHR31606">
    <property type="entry name" value="WW DOMAIN BINDING PROTEIN 2, ISOFORM E"/>
    <property type="match status" value="1"/>
</dbReference>
<dbReference type="GO" id="GO:0005634">
    <property type="term" value="C:nucleus"/>
    <property type="evidence" value="ECO:0007669"/>
    <property type="project" value="TreeGrafter"/>
</dbReference>
<dbReference type="InterPro" id="IPR004182">
    <property type="entry name" value="GRAM"/>
</dbReference>
<dbReference type="PANTHER" id="PTHR31606:SF1">
    <property type="entry name" value="WW DOMAIN BINDING PROTEIN 2, ISOFORM E"/>
    <property type="match status" value="1"/>
</dbReference>
<dbReference type="Proteomes" id="UP000036403">
    <property type="component" value="Unassembled WGS sequence"/>
</dbReference>
<dbReference type="InterPro" id="IPR044852">
    <property type="entry name" value="WBP2-like"/>
</dbReference>
<dbReference type="GO" id="GO:0032266">
    <property type="term" value="F:phosphatidylinositol-3-phosphate binding"/>
    <property type="evidence" value="ECO:0007669"/>
    <property type="project" value="InterPro"/>
</dbReference>
<dbReference type="PROSITE" id="PS51495">
    <property type="entry name" value="GLUE"/>
    <property type="match status" value="1"/>
</dbReference>